<comment type="similarity">
    <text evidence="2 8">Belongs to the MLO family.</text>
</comment>
<feature type="compositionally biased region" description="Basic and acidic residues" evidence="9">
    <location>
        <begin position="557"/>
        <end position="576"/>
    </location>
</feature>
<keyword evidence="11" id="KW-0732">Signal</keyword>
<keyword evidence="8" id="KW-0112">Calmodulin-binding</keyword>
<name>A0A445HYX7_GLYSO</name>
<sequence>MYSSKFRNLFCSVLFSWLCFGGLAMAAGGSRSGSRDLDQTPTWAVAAVCTVFILISIALEKSLHKVGTWLVQKHKTALLEALEKVKAELMILGFISLLLTFGQSYIVRICIPEKLADIMLPCPYKEAKKASDSEEEHRRKLLSYERRYLAADTASFKCSREGHEPLLSVNGLHQLHILIFFLAVIHVFYSAITMMLGRLKIRGWKAWEAETSTHNYEFANAASRFRFTHETSFVRAHTSFLTRIPIFFYIRCFFRQFYRSVNKTDYLTLRNGFITVHLAPGSKYNFQKFIKRSLEDDFKVVVGVSPILWASVVVYLLININGWRTTIWAALIPVVLILAVGTKLQAILAKMALEITERHAVVQGMPLVQGSDKYFWFGQPQLVLHVIHFALFQNAFQITYILWIWYSFGVRNCFRTDYKLAALKVAIGISMLCLCSYITLPLYALVTQMGSRMKTAVFEEQTNKALKKWHMDAKKKKKKHVGTVTLGKSSARIMDGSPIGNSSTVHSSSVPTLHRFKTTGHSTTYEDQDHDHDHEYESDDVELFPVSSQTTSFIVRVDRGDQQQQAEEEHRQHSEGETNSSSEGEFSFAKPDPVEIRTTT</sequence>
<evidence type="ECO:0000256" key="1">
    <source>
        <dbReference type="ARBA" id="ARBA00004141"/>
    </source>
</evidence>
<evidence type="ECO:0000256" key="9">
    <source>
        <dbReference type="SAM" id="MobiDB-lite"/>
    </source>
</evidence>
<feature type="region of interest" description="Disordered" evidence="9">
    <location>
        <begin position="492"/>
        <end position="513"/>
    </location>
</feature>
<dbReference type="GO" id="GO:0005516">
    <property type="term" value="F:calmodulin binding"/>
    <property type="evidence" value="ECO:0007669"/>
    <property type="project" value="UniProtKB-KW"/>
</dbReference>
<gene>
    <name evidence="8" type="primary">MLO</name>
    <name evidence="12" type="ORF">D0Y65_029381</name>
</gene>
<feature type="transmembrane region" description="Helical" evidence="10">
    <location>
        <begin position="89"/>
        <end position="107"/>
    </location>
</feature>
<dbReference type="GO" id="GO:0016020">
    <property type="term" value="C:membrane"/>
    <property type="evidence" value="ECO:0007669"/>
    <property type="project" value="UniProtKB-SubCell"/>
</dbReference>
<dbReference type="Pfam" id="PF03094">
    <property type="entry name" value="Mlo"/>
    <property type="match status" value="1"/>
</dbReference>
<feature type="transmembrane region" description="Helical" evidence="10">
    <location>
        <begin position="175"/>
        <end position="196"/>
    </location>
</feature>
<evidence type="ECO:0000256" key="10">
    <source>
        <dbReference type="SAM" id="Phobius"/>
    </source>
</evidence>
<dbReference type="Gramene" id="XM_028335473.1">
    <property type="protein sequence ID" value="XP_028191274.1"/>
    <property type="gene ID" value="LOC114377081"/>
</dbReference>
<feature type="transmembrane region" description="Helical" evidence="10">
    <location>
        <begin position="425"/>
        <end position="446"/>
    </location>
</feature>
<keyword evidence="4 8" id="KW-0611">Plant defense</keyword>
<reference evidence="12 13" key="1">
    <citation type="submission" date="2018-09" db="EMBL/GenBank/DDBJ databases">
        <title>A high-quality reference genome of wild soybean provides a powerful tool to mine soybean genomes.</title>
        <authorList>
            <person name="Xie M."/>
            <person name="Chung C.Y.L."/>
            <person name="Li M.-W."/>
            <person name="Wong F.-L."/>
            <person name="Chan T.-F."/>
            <person name="Lam H.-M."/>
        </authorList>
    </citation>
    <scope>NUCLEOTIDE SEQUENCE [LARGE SCALE GENOMIC DNA]</scope>
    <source>
        <strain evidence="13">cv. W05</strain>
        <tissue evidence="12">Hypocotyl of etiolated seedlings</tissue>
    </source>
</reference>
<keyword evidence="6 8" id="KW-0472">Membrane</keyword>
<proteinExistence type="inferred from homology"/>
<feature type="transmembrane region" description="Helical" evidence="10">
    <location>
        <begin position="382"/>
        <end position="405"/>
    </location>
</feature>
<evidence type="ECO:0000256" key="2">
    <source>
        <dbReference type="ARBA" id="ARBA00006574"/>
    </source>
</evidence>
<dbReference type="GO" id="GO:0006952">
    <property type="term" value="P:defense response"/>
    <property type="evidence" value="ECO:0007669"/>
    <property type="project" value="UniProtKB-KW"/>
</dbReference>
<feature type="transmembrane region" description="Helical" evidence="10">
    <location>
        <begin position="42"/>
        <end position="59"/>
    </location>
</feature>
<feature type="transmembrane region" description="Helical" evidence="10">
    <location>
        <begin position="298"/>
        <end position="320"/>
    </location>
</feature>
<evidence type="ECO:0000313" key="12">
    <source>
        <dbReference type="EMBL" id="RZB78983.1"/>
    </source>
</evidence>
<feature type="region of interest" description="Disordered" evidence="9">
    <location>
        <begin position="557"/>
        <end position="600"/>
    </location>
</feature>
<dbReference type="InterPro" id="IPR004326">
    <property type="entry name" value="Mlo"/>
</dbReference>
<protein>
    <recommendedName>
        <fullName evidence="8">MLO-like protein</fullName>
    </recommendedName>
</protein>
<feature type="signal peptide" evidence="11">
    <location>
        <begin position="1"/>
        <end position="26"/>
    </location>
</feature>
<evidence type="ECO:0000256" key="4">
    <source>
        <dbReference type="ARBA" id="ARBA00022821"/>
    </source>
</evidence>
<dbReference type="AlphaFoldDB" id="A0A445HYX7"/>
<comment type="caution">
    <text evidence="12">The sequence shown here is derived from an EMBL/GenBank/DDBJ whole genome shotgun (WGS) entry which is preliminary data.</text>
</comment>
<organism evidence="12 13">
    <name type="scientific">Glycine soja</name>
    <name type="common">Wild soybean</name>
    <dbReference type="NCBI Taxonomy" id="3848"/>
    <lineage>
        <taxon>Eukaryota</taxon>
        <taxon>Viridiplantae</taxon>
        <taxon>Streptophyta</taxon>
        <taxon>Embryophyta</taxon>
        <taxon>Tracheophyta</taxon>
        <taxon>Spermatophyta</taxon>
        <taxon>Magnoliopsida</taxon>
        <taxon>eudicotyledons</taxon>
        <taxon>Gunneridae</taxon>
        <taxon>Pentapetalae</taxon>
        <taxon>rosids</taxon>
        <taxon>fabids</taxon>
        <taxon>Fabales</taxon>
        <taxon>Fabaceae</taxon>
        <taxon>Papilionoideae</taxon>
        <taxon>50 kb inversion clade</taxon>
        <taxon>NPAAA clade</taxon>
        <taxon>indigoferoid/millettioid clade</taxon>
        <taxon>Phaseoleae</taxon>
        <taxon>Glycine</taxon>
        <taxon>Glycine subgen. Soja</taxon>
    </lineage>
</organism>
<feature type="compositionally biased region" description="Low complexity" evidence="9">
    <location>
        <begin position="577"/>
        <end position="588"/>
    </location>
</feature>
<evidence type="ECO:0000256" key="6">
    <source>
        <dbReference type="ARBA" id="ARBA00023136"/>
    </source>
</evidence>
<dbReference type="EMBL" id="QZWG01000011">
    <property type="protein sequence ID" value="RZB78983.1"/>
    <property type="molecule type" value="Genomic_DNA"/>
</dbReference>
<dbReference type="PANTHER" id="PTHR31942:SF49">
    <property type="entry name" value="MLO-LIKE PROTEIN 8"/>
    <property type="match status" value="1"/>
</dbReference>
<feature type="compositionally biased region" description="Polar residues" evidence="9">
    <location>
        <begin position="499"/>
        <end position="511"/>
    </location>
</feature>
<evidence type="ECO:0000256" key="3">
    <source>
        <dbReference type="ARBA" id="ARBA00022692"/>
    </source>
</evidence>
<accession>A0A445HYX7</accession>
<feature type="transmembrane region" description="Helical" evidence="10">
    <location>
        <begin position="326"/>
        <end position="348"/>
    </location>
</feature>
<comment type="function">
    <text evidence="8">May be involved in modulation of pathogen defense and leaf cell death.</text>
</comment>
<dbReference type="SMR" id="A0A445HYX7"/>
<keyword evidence="3 8" id="KW-0812">Transmembrane</keyword>
<evidence type="ECO:0000256" key="5">
    <source>
        <dbReference type="ARBA" id="ARBA00022989"/>
    </source>
</evidence>
<dbReference type="PANTHER" id="PTHR31942">
    <property type="entry name" value="MLO-LIKE PROTEIN 1"/>
    <property type="match status" value="1"/>
</dbReference>
<evidence type="ECO:0000313" key="13">
    <source>
        <dbReference type="Proteomes" id="UP000289340"/>
    </source>
</evidence>
<evidence type="ECO:0000256" key="7">
    <source>
        <dbReference type="ARBA" id="ARBA00023265"/>
    </source>
</evidence>
<comment type="domain">
    <text evidence="8">The C-terminus contains a calmodulin-binding domain, which binds calmodulin in a calcium-dependent fashion.</text>
</comment>
<comment type="subcellular location">
    <subcellularLocation>
        <location evidence="1 8">Membrane</location>
        <topology evidence="1 8">Multi-pass membrane protein</topology>
    </subcellularLocation>
</comment>
<evidence type="ECO:0000256" key="8">
    <source>
        <dbReference type="RuleBase" id="RU280816"/>
    </source>
</evidence>
<keyword evidence="13" id="KW-1185">Reference proteome</keyword>
<dbReference type="Proteomes" id="UP000289340">
    <property type="component" value="Chromosome 11"/>
</dbReference>
<feature type="chain" id="PRO_5019581737" description="MLO-like protein" evidence="11">
    <location>
        <begin position="27"/>
        <end position="600"/>
    </location>
</feature>
<evidence type="ECO:0000256" key="11">
    <source>
        <dbReference type="SAM" id="SignalP"/>
    </source>
</evidence>
<keyword evidence="7 8" id="KW-0568">Pathogenesis-related protein</keyword>
<keyword evidence="5 8" id="KW-1133">Transmembrane helix</keyword>